<dbReference type="InterPro" id="IPR012341">
    <property type="entry name" value="6hp_glycosidase-like_sf"/>
</dbReference>
<dbReference type="PATRIC" id="fig|1249627.3.peg.3336"/>
<evidence type="ECO:0000256" key="8">
    <source>
        <dbReference type="ARBA" id="ARBA00030473"/>
    </source>
</evidence>
<comment type="caution">
    <text evidence="15">The sequence shown here is derived from an EMBL/GenBank/DDBJ whole genome shotgun (WGS) entry which is preliminary data.</text>
</comment>
<dbReference type="InterPro" id="IPR008928">
    <property type="entry name" value="6-hairpin_glycosidase_sf"/>
</dbReference>
<evidence type="ECO:0000256" key="3">
    <source>
        <dbReference type="ARBA" id="ARBA00012757"/>
    </source>
</evidence>
<evidence type="ECO:0000259" key="14">
    <source>
        <dbReference type="Pfam" id="PF19291"/>
    </source>
</evidence>
<evidence type="ECO:0000256" key="1">
    <source>
        <dbReference type="ARBA" id="ARBA00001576"/>
    </source>
</evidence>
<dbReference type="EC" id="3.2.1.28" evidence="3"/>
<feature type="domain" description="Trehalase-like N-terminal" evidence="14">
    <location>
        <begin position="2"/>
        <end position="148"/>
    </location>
</feature>
<evidence type="ECO:0000256" key="9">
    <source>
        <dbReference type="ARBA" id="ARBA00031637"/>
    </source>
</evidence>
<dbReference type="eggNOG" id="COG3387">
    <property type="taxonomic scope" value="Bacteria"/>
</dbReference>
<keyword evidence="6" id="KW-0119">Carbohydrate metabolism</keyword>
<feature type="domain" description="GH15-like" evidence="13">
    <location>
        <begin position="215"/>
        <end position="579"/>
    </location>
</feature>
<keyword evidence="5" id="KW-0378">Hydrolase</keyword>
<evidence type="ECO:0000259" key="13">
    <source>
        <dbReference type="Pfam" id="PF00723"/>
    </source>
</evidence>
<dbReference type="SUPFAM" id="SSF48208">
    <property type="entry name" value="Six-hairpin glycosidases"/>
    <property type="match status" value="1"/>
</dbReference>
<dbReference type="InterPro" id="IPR011613">
    <property type="entry name" value="GH15-like"/>
</dbReference>
<dbReference type="EMBL" id="AONC01000052">
    <property type="protein sequence ID" value="EXJ13984.1"/>
    <property type="molecule type" value="Genomic_DNA"/>
</dbReference>
<dbReference type="RefSeq" id="WP_052348205.1">
    <property type="nucleotide sequence ID" value="NZ_AONC01000052.1"/>
</dbReference>
<dbReference type="OrthoDB" id="3902805at2"/>
<sequence length="604" mass="67797">MALPIEDYALIGNTRSAALVGRDGSIDWLCLPRFDSPACFCGLLGDSDHGRWLVAPRGEIRRSTRRYRDGTLVLDTEIETDGGRVRITDCMPHWEGRSDLVRVVQGLEGAVRMRMELSIRFDYGAVVPWVQSTDGGIIATAGPDSLELRTQVPLKGEDYQTLCDFEVAEGQFASFVLTHFPSEQCPPLPIDPLAACEATQGWWREWSRRSTYRGDYAEAVERSLLTLKALTYSPTGGIVAAPTMGLPESWDGGRSFDFRYCWLRDATFTLYAFLISGYVDEACQWREWLLRVAAGRPQDLQILYGLAGERRLSEGALDWLPGYQGIGPVLIGNAAHSQHQLDVYGEIFDALHLTRRAEVEPAEEVWELQRTLLEFLESKWPEPDDGIWEMRGPRRQFTHSKVMAWVAFDRAVKAVERFGRSGPVERWAAIRDRIHAEVCERGVDPERGNFVQEYGGKALDASLLLVPLVGFLPPGDARVRATLEAVERELTRDGLVLRYSQDAVDDGLNQEGTFLPCSFWLVDNLAMAGREQEARRLFERLLDLRNDVGLLSEEYDPERGRMMGNFPLAFTHVALINSARNLTRRAGGPGEHRAGDDGRCGCPE</sequence>
<proteinExistence type="inferred from homology"/>
<dbReference type="InterPro" id="IPR045582">
    <property type="entry name" value="Trehalase-like_N"/>
</dbReference>
<dbReference type="Gene3D" id="1.50.10.10">
    <property type="match status" value="1"/>
</dbReference>
<evidence type="ECO:0000256" key="11">
    <source>
        <dbReference type="ARBA" id="ARBA00060615"/>
    </source>
</evidence>
<evidence type="ECO:0000313" key="16">
    <source>
        <dbReference type="Proteomes" id="UP000019460"/>
    </source>
</evidence>
<organism evidence="15 16">
    <name type="scientific">Imhoffiella purpurea</name>
    <dbReference type="NCBI Taxonomy" id="1249627"/>
    <lineage>
        <taxon>Bacteria</taxon>
        <taxon>Pseudomonadati</taxon>
        <taxon>Pseudomonadota</taxon>
        <taxon>Gammaproteobacteria</taxon>
        <taxon>Chromatiales</taxon>
        <taxon>Chromatiaceae</taxon>
        <taxon>Imhoffiella</taxon>
    </lineage>
</organism>
<dbReference type="GO" id="GO:0004555">
    <property type="term" value="F:alpha,alpha-trehalase activity"/>
    <property type="evidence" value="ECO:0007669"/>
    <property type="project" value="UniProtKB-EC"/>
</dbReference>
<comment type="similarity">
    <text evidence="2">Belongs to the glycosyl hydrolase 15 family.</text>
</comment>
<dbReference type="STRING" id="1249627.D779_3184"/>
<dbReference type="Pfam" id="PF00723">
    <property type="entry name" value="Glyco_hydro_15"/>
    <property type="match status" value="1"/>
</dbReference>
<dbReference type="PANTHER" id="PTHR31616">
    <property type="entry name" value="TREHALASE"/>
    <property type="match status" value="1"/>
</dbReference>
<evidence type="ECO:0000256" key="2">
    <source>
        <dbReference type="ARBA" id="ARBA00006188"/>
    </source>
</evidence>
<keyword evidence="16" id="KW-1185">Reference proteome</keyword>
<evidence type="ECO:0000313" key="15">
    <source>
        <dbReference type="EMBL" id="EXJ13984.1"/>
    </source>
</evidence>
<protein>
    <recommendedName>
        <fullName evidence="4">Trehalase</fullName>
        <ecNumber evidence="3">3.2.1.28</ecNumber>
    </recommendedName>
    <alternativeName>
        <fullName evidence="8">Alpha,alpha-trehalase</fullName>
    </alternativeName>
    <alternativeName>
        <fullName evidence="9">Alpha,alpha-trehalose glucohydrolase</fullName>
    </alternativeName>
</protein>
<dbReference type="Pfam" id="PF19291">
    <property type="entry name" value="TREH_N"/>
    <property type="match status" value="1"/>
</dbReference>
<keyword evidence="7" id="KW-0326">Glycosidase</keyword>
<dbReference type="PANTHER" id="PTHR31616:SF0">
    <property type="entry name" value="GLUCAN 1,4-ALPHA-GLUCOSIDASE"/>
    <property type="match status" value="1"/>
</dbReference>
<evidence type="ECO:0000256" key="10">
    <source>
        <dbReference type="ARBA" id="ARBA00053030"/>
    </source>
</evidence>
<feature type="region of interest" description="Disordered" evidence="12">
    <location>
        <begin position="584"/>
        <end position="604"/>
    </location>
</feature>
<comment type="pathway">
    <text evidence="11">Glycan degradation; trehalose degradation; D-glucose from alpha,alpha-trehalose: step 1/1.</text>
</comment>
<comment type="catalytic activity">
    <reaction evidence="1">
        <text>alpha,alpha-trehalose + H2O = alpha-D-glucose + beta-D-glucose</text>
        <dbReference type="Rhea" id="RHEA:32675"/>
        <dbReference type="ChEBI" id="CHEBI:15377"/>
        <dbReference type="ChEBI" id="CHEBI:15903"/>
        <dbReference type="ChEBI" id="CHEBI:16551"/>
        <dbReference type="ChEBI" id="CHEBI:17925"/>
        <dbReference type="EC" id="3.2.1.28"/>
    </reaction>
</comment>
<gene>
    <name evidence="15" type="ORF">D779_3184</name>
</gene>
<name>W9V3T7_9GAMM</name>
<comment type="cofactor">
    <cofactor evidence="10">
        <name>phosphate</name>
        <dbReference type="ChEBI" id="CHEBI:43474"/>
    </cofactor>
</comment>
<accession>W9V3T7</accession>
<dbReference type="FunFam" id="1.50.10.10:FF:000005">
    <property type="entry name" value="Glycosyl hydrolase, glucoamylase"/>
    <property type="match status" value="1"/>
</dbReference>
<evidence type="ECO:0000256" key="5">
    <source>
        <dbReference type="ARBA" id="ARBA00022801"/>
    </source>
</evidence>
<feature type="compositionally biased region" description="Basic and acidic residues" evidence="12">
    <location>
        <begin position="590"/>
        <end position="604"/>
    </location>
</feature>
<evidence type="ECO:0000256" key="4">
    <source>
        <dbReference type="ARBA" id="ARBA00019905"/>
    </source>
</evidence>
<evidence type="ECO:0000256" key="12">
    <source>
        <dbReference type="SAM" id="MobiDB-lite"/>
    </source>
</evidence>
<evidence type="ECO:0000256" key="6">
    <source>
        <dbReference type="ARBA" id="ARBA00023277"/>
    </source>
</evidence>
<dbReference type="Proteomes" id="UP000019460">
    <property type="component" value="Unassembled WGS sequence"/>
</dbReference>
<evidence type="ECO:0000256" key="7">
    <source>
        <dbReference type="ARBA" id="ARBA00023295"/>
    </source>
</evidence>
<reference evidence="15 16" key="1">
    <citation type="submission" date="2012-11" db="EMBL/GenBank/DDBJ databases">
        <title>Genome assembly of Thiorhodococcus sp. AK35.</title>
        <authorList>
            <person name="Nupur N."/>
            <person name="Khatri I."/>
            <person name="Subramanian S."/>
            <person name="Pinnaka A."/>
        </authorList>
    </citation>
    <scope>NUCLEOTIDE SEQUENCE [LARGE SCALE GENOMIC DNA]</scope>
    <source>
        <strain evidence="15 16">AK35</strain>
    </source>
</reference>
<dbReference type="GO" id="GO:0005993">
    <property type="term" value="P:trehalose catabolic process"/>
    <property type="evidence" value="ECO:0007669"/>
    <property type="project" value="UniProtKB-ARBA"/>
</dbReference>
<dbReference type="AlphaFoldDB" id="W9V3T7"/>